<accession>A0AAV9Q7D1</accession>
<proteinExistence type="predicted"/>
<evidence type="ECO:0000313" key="1">
    <source>
        <dbReference type="EMBL" id="KAK5537579.1"/>
    </source>
</evidence>
<comment type="caution">
    <text evidence="1">The sequence shown here is derived from an EMBL/GenBank/DDBJ whole genome shotgun (WGS) entry which is preliminary data.</text>
</comment>
<reference evidence="1 2" key="1">
    <citation type="submission" date="2023-06" db="EMBL/GenBank/DDBJ databases">
        <title>Black Yeasts Isolated from many extreme environments.</title>
        <authorList>
            <person name="Coleine C."/>
            <person name="Stajich J.E."/>
            <person name="Selbmann L."/>
        </authorList>
    </citation>
    <scope>NUCLEOTIDE SEQUENCE [LARGE SCALE GENOMIC DNA]</scope>
    <source>
        <strain evidence="1 2">CCFEE 5887</strain>
    </source>
</reference>
<dbReference type="PANTHER" id="PTHR39598">
    <property type="entry name" value="AUSTINOL SYNTHESIS PROTEIN F-RELATED"/>
    <property type="match status" value="1"/>
</dbReference>
<keyword evidence="2" id="KW-1185">Reference proteome</keyword>
<dbReference type="InterPro" id="IPR050977">
    <property type="entry name" value="Fungal_Meroterpenoid_Isomerase"/>
</dbReference>
<gene>
    <name evidence="1" type="ORF">LTR25_004831</name>
</gene>
<organism evidence="1 2">
    <name type="scientific">Vermiconidia calcicola</name>
    <dbReference type="NCBI Taxonomy" id="1690605"/>
    <lineage>
        <taxon>Eukaryota</taxon>
        <taxon>Fungi</taxon>
        <taxon>Dikarya</taxon>
        <taxon>Ascomycota</taxon>
        <taxon>Pezizomycotina</taxon>
        <taxon>Dothideomycetes</taxon>
        <taxon>Dothideomycetidae</taxon>
        <taxon>Mycosphaerellales</taxon>
        <taxon>Extremaceae</taxon>
        <taxon>Vermiconidia</taxon>
    </lineage>
</organism>
<dbReference type="PANTHER" id="PTHR39598:SF1">
    <property type="entry name" value="AUSTINOID BIOSYNTHESIS CLUSTERS PROTEIN F-RELATED"/>
    <property type="match status" value="1"/>
</dbReference>
<dbReference type="Gene3D" id="3.10.450.50">
    <property type="match status" value="1"/>
</dbReference>
<evidence type="ECO:0000313" key="2">
    <source>
        <dbReference type="Proteomes" id="UP001345827"/>
    </source>
</evidence>
<dbReference type="InterPro" id="IPR032710">
    <property type="entry name" value="NTF2-like_dom_sf"/>
</dbReference>
<dbReference type="Proteomes" id="UP001345827">
    <property type="component" value="Unassembled WGS sequence"/>
</dbReference>
<name>A0AAV9Q7D1_9PEZI</name>
<protein>
    <recommendedName>
        <fullName evidence="3">SnoaL-like domain-containing protein</fullName>
    </recommendedName>
</protein>
<dbReference type="SUPFAM" id="SSF54427">
    <property type="entry name" value="NTF2-like"/>
    <property type="match status" value="1"/>
</dbReference>
<evidence type="ECO:0008006" key="3">
    <source>
        <dbReference type="Google" id="ProtNLM"/>
    </source>
</evidence>
<dbReference type="EMBL" id="JAXLQG010000007">
    <property type="protein sequence ID" value="KAK5537579.1"/>
    <property type="molecule type" value="Genomic_DNA"/>
</dbReference>
<sequence>MLGGLKKIATISTETRPEMDQQYSKLLKTAHAIIKGYELWDIEAIMAPRASNCTYYTLPTSLDRPKMDNEEYRQYYTGMVMPYLKDFRVTIFETVVDPKTNQVVLYARSSAETVLGAYEAEQTIMLKMTEDGEKVWEVKEFFDSAQIQSVFAELAKYIENGGKPFQ</sequence>
<dbReference type="AlphaFoldDB" id="A0AAV9Q7D1"/>